<dbReference type="Pfam" id="PF20139">
    <property type="entry name" value="DUF6529"/>
    <property type="match status" value="1"/>
</dbReference>
<dbReference type="Proteomes" id="UP000631553">
    <property type="component" value="Unassembled WGS sequence"/>
</dbReference>
<feature type="transmembrane region" description="Helical" evidence="2">
    <location>
        <begin position="178"/>
        <end position="199"/>
    </location>
</feature>
<keyword evidence="4" id="KW-1185">Reference proteome</keyword>
<keyword evidence="2" id="KW-1133">Transmembrane helix</keyword>
<organism evidence="3 4">
    <name type="scientific">Micromonospora purpureochromogenes</name>
    <dbReference type="NCBI Taxonomy" id="47872"/>
    <lineage>
        <taxon>Bacteria</taxon>
        <taxon>Bacillati</taxon>
        <taxon>Actinomycetota</taxon>
        <taxon>Actinomycetes</taxon>
        <taxon>Micromonosporales</taxon>
        <taxon>Micromonosporaceae</taxon>
        <taxon>Micromonospora</taxon>
    </lineage>
</organism>
<protein>
    <recommendedName>
        <fullName evidence="5">DUF998 domain-containing protein</fullName>
    </recommendedName>
</protein>
<feature type="region of interest" description="Disordered" evidence="1">
    <location>
        <begin position="1"/>
        <end position="21"/>
    </location>
</feature>
<feature type="transmembrane region" description="Helical" evidence="2">
    <location>
        <begin position="85"/>
        <end position="107"/>
    </location>
</feature>
<evidence type="ECO:0008006" key="5">
    <source>
        <dbReference type="Google" id="ProtNLM"/>
    </source>
</evidence>
<evidence type="ECO:0000313" key="3">
    <source>
        <dbReference type="EMBL" id="NYF58934.1"/>
    </source>
</evidence>
<proteinExistence type="predicted"/>
<evidence type="ECO:0000256" key="2">
    <source>
        <dbReference type="SAM" id="Phobius"/>
    </source>
</evidence>
<evidence type="ECO:0000313" key="4">
    <source>
        <dbReference type="Proteomes" id="UP000631553"/>
    </source>
</evidence>
<sequence length="213" mass="22264">MRVGPRHGVDADSADDTTPVVHVRFDPPPAPDRPATLGAPRASLLVPLLVGAAVAVATGVYGRLHTPTGIAVNLAGFSSPQAVKVWLGSGAAFFAVLQLLSALAMWGRLGGFSPSWAGTAHRWSGRIAFLLTVPVAVHCLYALGFADHDPRTLLHSLLGCLFFGAFTTKMLALPRPGLAGWVLPVAGGVVFTVLMGIWLTSSLWYFTTVGVGT</sequence>
<feature type="transmembrane region" description="Helical" evidence="2">
    <location>
        <begin position="153"/>
        <end position="172"/>
    </location>
</feature>
<feature type="transmembrane region" description="Helical" evidence="2">
    <location>
        <begin position="44"/>
        <end position="64"/>
    </location>
</feature>
<comment type="caution">
    <text evidence="3">The sequence shown here is derived from an EMBL/GenBank/DDBJ whole genome shotgun (WGS) entry which is preliminary data.</text>
</comment>
<dbReference type="InterPro" id="IPR045382">
    <property type="entry name" value="DUF6529"/>
</dbReference>
<name>A0ABX2RUK4_9ACTN</name>
<accession>A0ABX2RUK4</accession>
<keyword evidence="2" id="KW-0812">Transmembrane</keyword>
<dbReference type="EMBL" id="JACCCQ010000001">
    <property type="protein sequence ID" value="NYF58934.1"/>
    <property type="molecule type" value="Genomic_DNA"/>
</dbReference>
<gene>
    <name evidence="3" type="ORF">HDA35_004765</name>
</gene>
<reference evidence="3 4" key="1">
    <citation type="submission" date="2020-07" db="EMBL/GenBank/DDBJ databases">
        <title>Sequencing the genomes of 1000 actinobacteria strains.</title>
        <authorList>
            <person name="Klenk H.-P."/>
        </authorList>
    </citation>
    <scope>NUCLEOTIDE SEQUENCE [LARGE SCALE GENOMIC DNA]</scope>
    <source>
        <strain evidence="3 4">DSM 43814</strain>
    </source>
</reference>
<evidence type="ECO:0000256" key="1">
    <source>
        <dbReference type="SAM" id="MobiDB-lite"/>
    </source>
</evidence>
<feature type="transmembrane region" description="Helical" evidence="2">
    <location>
        <begin position="127"/>
        <end position="146"/>
    </location>
</feature>
<keyword evidence="2" id="KW-0472">Membrane</keyword>